<dbReference type="GO" id="GO:0030154">
    <property type="term" value="P:cell differentiation"/>
    <property type="evidence" value="ECO:0007669"/>
    <property type="project" value="TreeGrafter"/>
</dbReference>
<protein>
    <recommendedName>
        <fullName evidence="8">Homeobox domain-containing protein</fullName>
    </recommendedName>
</protein>
<feature type="domain" description="Homeobox" evidence="8">
    <location>
        <begin position="90"/>
        <end position="150"/>
    </location>
</feature>
<organism evidence="9 10">
    <name type="scientific">Meripilus lineatus</name>
    <dbReference type="NCBI Taxonomy" id="2056292"/>
    <lineage>
        <taxon>Eukaryota</taxon>
        <taxon>Fungi</taxon>
        <taxon>Dikarya</taxon>
        <taxon>Basidiomycota</taxon>
        <taxon>Agaricomycotina</taxon>
        <taxon>Agaricomycetes</taxon>
        <taxon>Polyporales</taxon>
        <taxon>Meripilaceae</taxon>
        <taxon>Meripilus</taxon>
    </lineage>
</organism>
<keyword evidence="10" id="KW-1185">Reference proteome</keyword>
<dbReference type="Pfam" id="PF24818">
    <property type="entry name" value="PH_TRF2_HOY1"/>
    <property type="match status" value="1"/>
</dbReference>
<evidence type="ECO:0000256" key="1">
    <source>
        <dbReference type="ARBA" id="ARBA00004123"/>
    </source>
</evidence>
<feature type="DNA-binding region" description="Homeobox" evidence="5">
    <location>
        <begin position="92"/>
        <end position="151"/>
    </location>
</feature>
<dbReference type="PROSITE" id="PS50071">
    <property type="entry name" value="HOMEOBOX_2"/>
    <property type="match status" value="1"/>
</dbReference>
<gene>
    <name evidence="9" type="ORF">NLI96_g9688</name>
</gene>
<dbReference type="Gene3D" id="1.10.10.60">
    <property type="entry name" value="Homeodomain-like"/>
    <property type="match status" value="1"/>
</dbReference>
<evidence type="ECO:0000256" key="6">
    <source>
        <dbReference type="RuleBase" id="RU000682"/>
    </source>
</evidence>
<dbReference type="GO" id="GO:0005634">
    <property type="term" value="C:nucleus"/>
    <property type="evidence" value="ECO:0007669"/>
    <property type="project" value="UniProtKB-SubCell"/>
</dbReference>
<sequence length="561" mass="60624">MGGESHLFSCTDASIDSFVSSQLVQPTESPLSSPSSTTSPLTPDDSRPGSAGIPTSTDAASPDSEKEPESGPHRTRSASALSSKGSSSDLKEKRKRSRVTPEQLVHLERYFAMDRSPTAGRRKEISESLGMQERQTQIWFQNRRAKAKLQDGKNKGRGIMDLPPDSPPELSTGFDASLHNLIHENERKPALLGFEGEMQTSLTRFPRLSAVTIIPCTELSIGTWKRIATTVSRHDLVAYVCEAKRCLTWFIQSSGYGFKMEMAFDTIVETKFTNAAPGTGLASFVFSRPPSFYLETMTSPPLDGGASLRTWKRCADWTEGMQASKVLRHDLVGSAVQLAHVLRNLNANASGSEISLHPPSYRQNTDGVSSPGLALPPINGYSQTNPDLVPSAATSDFYGGYERQRAYSGASVMLNPLRNIDGAGVGGAGTFGTQGYSQSTSLTQSAPGSAGLYSDFVAGDLDSKRQRYRPPHLELPPPEFHHMPISHTVARRLSYADEPPLSSGSSSFHSPSPPVHTPPYHSPGFWSNGNSLSGIRSGSGPGALQRLSYDTPILSHPNDLR</sequence>
<dbReference type="InterPro" id="IPR000047">
    <property type="entry name" value="HTH_motif"/>
</dbReference>
<dbReference type="InterPro" id="IPR001356">
    <property type="entry name" value="HD"/>
</dbReference>
<dbReference type="GO" id="GO:0006357">
    <property type="term" value="P:regulation of transcription by RNA polymerase II"/>
    <property type="evidence" value="ECO:0007669"/>
    <property type="project" value="TreeGrafter"/>
</dbReference>
<dbReference type="PANTHER" id="PTHR24324">
    <property type="entry name" value="HOMEOBOX PROTEIN HHEX"/>
    <property type="match status" value="1"/>
</dbReference>
<dbReference type="EMBL" id="JANAWD010000504">
    <property type="protein sequence ID" value="KAJ3478528.1"/>
    <property type="molecule type" value="Genomic_DNA"/>
</dbReference>
<keyword evidence="2 5" id="KW-0238">DNA-binding</keyword>
<reference evidence="9" key="1">
    <citation type="submission" date="2022-07" db="EMBL/GenBank/DDBJ databases">
        <title>Genome Sequence of Physisporinus lineatus.</title>
        <authorList>
            <person name="Buettner E."/>
        </authorList>
    </citation>
    <scope>NUCLEOTIDE SEQUENCE</scope>
    <source>
        <strain evidence="9">VT162</strain>
    </source>
</reference>
<evidence type="ECO:0000256" key="4">
    <source>
        <dbReference type="ARBA" id="ARBA00023242"/>
    </source>
</evidence>
<dbReference type="PRINTS" id="PR00031">
    <property type="entry name" value="HTHREPRESSR"/>
</dbReference>
<feature type="compositionally biased region" description="Basic and acidic residues" evidence="7">
    <location>
        <begin position="63"/>
        <end position="72"/>
    </location>
</feature>
<dbReference type="InterPro" id="IPR057939">
    <property type="entry name" value="TRF2_HOY1_PH"/>
</dbReference>
<dbReference type="InterPro" id="IPR009057">
    <property type="entry name" value="Homeodomain-like_sf"/>
</dbReference>
<dbReference type="SUPFAM" id="SSF46689">
    <property type="entry name" value="Homeodomain-like"/>
    <property type="match status" value="1"/>
</dbReference>
<dbReference type="GO" id="GO:0000978">
    <property type="term" value="F:RNA polymerase II cis-regulatory region sequence-specific DNA binding"/>
    <property type="evidence" value="ECO:0007669"/>
    <property type="project" value="TreeGrafter"/>
</dbReference>
<dbReference type="AlphaFoldDB" id="A0AAD5UWN3"/>
<dbReference type="SMART" id="SM00389">
    <property type="entry name" value="HOX"/>
    <property type="match status" value="1"/>
</dbReference>
<feature type="compositionally biased region" description="Polar residues" evidence="7">
    <location>
        <begin position="525"/>
        <end position="536"/>
    </location>
</feature>
<feature type="compositionally biased region" description="Low complexity" evidence="7">
    <location>
        <begin position="26"/>
        <end position="43"/>
    </location>
</feature>
<feature type="region of interest" description="Disordered" evidence="7">
    <location>
        <begin position="497"/>
        <end position="561"/>
    </location>
</feature>
<evidence type="ECO:0000256" key="3">
    <source>
        <dbReference type="ARBA" id="ARBA00023155"/>
    </source>
</evidence>
<evidence type="ECO:0000259" key="8">
    <source>
        <dbReference type="PROSITE" id="PS50071"/>
    </source>
</evidence>
<dbReference type="Pfam" id="PF00046">
    <property type="entry name" value="Homeodomain"/>
    <property type="match status" value="1"/>
</dbReference>
<keyword evidence="4 5" id="KW-0539">Nucleus</keyword>
<comment type="caution">
    <text evidence="9">The sequence shown here is derived from an EMBL/GenBank/DDBJ whole genome shotgun (WGS) entry which is preliminary data.</text>
</comment>
<evidence type="ECO:0000313" key="9">
    <source>
        <dbReference type="EMBL" id="KAJ3478528.1"/>
    </source>
</evidence>
<accession>A0AAD5UWN3</accession>
<proteinExistence type="predicted"/>
<feature type="compositionally biased region" description="Pro residues" evidence="7">
    <location>
        <begin position="511"/>
        <end position="521"/>
    </location>
</feature>
<evidence type="ECO:0000313" key="10">
    <source>
        <dbReference type="Proteomes" id="UP001212997"/>
    </source>
</evidence>
<dbReference type="InterPro" id="IPR051000">
    <property type="entry name" value="Homeobox_DNA-bind_prot"/>
</dbReference>
<feature type="region of interest" description="Disordered" evidence="7">
    <location>
        <begin position="21"/>
        <end position="102"/>
    </location>
</feature>
<name>A0AAD5UWN3_9APHY</name>
<feature type="compositionally biased region" description="Low complexity" evidence="7">
    <location>
        <begin position="77"/>
        <end position="88"/>
    </location>
</feature>
<keyword evidence="3 5" id="KW-0371">Homeobox</keyword>
<dbReference type="Proteomes" id="UP001212997">
    <property type="component" value="Unassembled WGS sequence"/>
</dbReference>
<dbReference type="CDD" id="cd00086">
    <property type="entry name" value="homeodomain"/>
    <property type="match status" value="1"/>
</dbReference>
<evidence type="ECO:0000256" key="2">
    <source>
        <dbReference type="ARBA" id="ARBA00023125"/>
    </source>
</evidence>
<comment type="subcellular location">
    <subcellularLocation>
        <location evidence="1 5 6">Nucleus</location>
    </subcellularLocation>
</comment>
<dbReference type="PANTHER" id="PTHR24324:SF5">
    <property type="entry name" value="HEMATOPOIETICALLY-EXPRESSED HOMEOBOX PROTEIN HHEX"/>
    <property type="match status" value="1"/>
</dbReference>
<evidence type="ECO:0000256" key="7">
    <source>
        <dbReference type="SAM" id="MobiDB-lite"/>
    </source>
</evidence>
<evidence type="ECO:0000256" key="5">
    <source>
        <dbReference type="PROSITE-ProRule" id="PRU00108"/>
    </source>
</evidence>
<feature type="compositionally biased region" description="Low complexity" evidence="7">
    <location>
        <begin position="499"/>
        <end position="510"/>
    </location>
</feature>